<dbReference type="SUPFAM" id="SSF51735">
    <property type="entry name" value="NAD(P)-binding Rossmann-fold domains"/>
    <property type="match status" value="1"/>
</dbReference>
<reference evidence="1" key="1">
    <citation type="submission" date="2022-11" db="EMBL/GenBank/DDBJ databases">
        <title>Genome Sequence of Cubamyces cubensis.</title>
        <authorList>
            <person name="Buettner E."/>
        </authorList>
    </citation>
    <scope>NUCLEOTIDE SEQUENCE</scope>
    <source>
        <strain evidence="1">MPL-01</strain>
    </source>
</reference>
<organism evidence="1 2">
    <name type="scientific">Trametes cubensis</name>
    <dbReference type="NCBI Taxonomy" id="1111947"/>
    <lineage>
        <taxon>Eukaryota</taxon>
        <taxon>Fungi</taxon>
        <taxon>Dikarya</taxon>
        <taxon>Basidiomycota</taxon>
        <taxon>Agaricomycotina</taxon>
        <taxon>Agaricomycetes</taxon>
        <taxon>Polyporales</taxon>
        <taxon>Polyporaceae</taxon>
        <taxon>Trametes</taxon>
    </lineage>
</organism>
<protein>
    <recommendedName>
        <fullName evidence="3">NAD(P)-binding protein</fullName>
    </recommendedName>
</protein>
<dbReference type="InterPro" id="IPR036291">
    <property type="entry name" value="NAD(P)-bd_dom_sf"/>
</dbReference>
<dbReference type="PANTHER" id="PTHR45458">
    <property type="entry name" value="SHORT-CHAIN DEHYDROGENASE/REDUCTASE SDR"/>
    <property type="match status" value="1"/>
</dbReference>
<name>A0AAD7XA26_9APHY</name>
<proteinExistence type="predicted"/>
<gene>
    <name evidence="1" type="ORF">ONZ51_g4692</name>
</gene>
<sequence>MPSYVITGASRGIGVSFLLPASALLNDTHIEPIYAQREFVNQLSKDPQNVVFGIVRSTQSSTTLLELQKSRPNVHVLQADITDVPSLKAAAAEVAKVTGGSLDYLINNAAQVFNERFKLTISAYSDEKVLEDDLIDAFRINVVGVVHTTNAFLPLLRQGTAKKVITLSTPISIPEVTLVTDFAANAPYCVSKAALNQVVTKYAVAHRDEGFTFLNISPGVVNTFERPPTPEELEFFQDAFPKFRKASPDWNGNPITPERSVELMLSVIDKVTVKDTGAFLSHWGNQKWL</sequence>
<evidence type="ECO:0000313" key="1">
    <source>
        <dbReference type="EMBL" id="KAJ8483466.1"/>
    </source>
</evidence>
<dbReference type="PANTHER" id="PTHR45458:SF3">
    <property type="entry name" value="CHAIN DEHYDROGENASE (ATSC), PUTATIVE-RELATED"/>
    <property type="match status" value="1"/>
</dbReference>
<dbReference type="Gene3D" id="3.40.50.720">
    <property type="entry name" value="NAD(P)-binding Rossmann-like Domain"/>
    <property type="match status" value="1"/>
</dbReference>
<dbReference type="EMBL" id="JAPEVG010000093">
    <property type="protein sequence ID" value="KAJ8483466.1"/>
    <property type="molecule type" value="Genomic_DNA"/>
</dbReference>
<accession>A0AAD7XA26</accession>
<dbReference type="Pfam" id="PF00106">
    <property type="entry name" value="adh_short"/>
    <property type="match status" value="1"/>
</dbReference>
<comment type="caution">
    <text evidence="1">The sequence shown here is derived from an EMBL/GenBank/DDBJ whole genome shotgun (WGS) entry which is preliminary data.</text>
</comment>
<dbReference type="InterPro" id="IPR052184">
    <property type="entry name" value="SDR_enzymes"/>
</dbReference>
<dbReference type="Proteomes" id="UP001215151">
    <property type="component" value="Unassembled WGS sequence"/>
</dbReference>
<dbReference type="InterPro" id="IPR002347">
    <property type="entry name" value="SDR_fam"/>
</dbReference>
<evidence type="ECO:0008006" key="3">
    <source>
        <dbReference type="Google" id="ProtNLM"/>
    </source>
</evidence>
<dbReference type="AlphaFoldDB" id="A0AAD7XA26"/>
<evidence type="ECO:0000313" key="2">
    <source>
        <dbReference type="Proteomes" id="UP001215151"/>
    </source>
</evidence>
<keyword evidence="2" id="KW-1185">Reference proteome</keyword>
<dbReference type="GO" id="GO:0016616">
    <property type="term" value="F:oxidoreductase activity, acting on the CH-OH group of donors, NAD or NADP as acceptor"/>
    <property type="evidence" value="ECO:0007669"/>
    <property type="project" value="TreeGrafter"/>
</dbReference>